<organism evidence="12">
    <name type="scientific">Salvia splendens</name>
    <name type="common">Scarlet sage</name>
    <dbReference type="NCBI Taxonomy" id="180675"/>
    <lineage>
        <taxon>Eukaryota</taxon>
        <taxon>Viridiplantae</taxon>
        <taxon>Streptophyta</taxon>
        <taxon>Embryophyta</taxon>
        <taxon>Tracheophyta</taxon>
        <taxon>Spermatophyta</taxon>
        <taxon>Magnoliopsida</taxon>
        <taxon>eudicotyledons</taxon>
        <taxon>Gunneridae</taxon>
        <taxon>Pentapetalae</taxon>
        <taxon>asterids</taxon>
        <taxon>lamiids</taxon>
        <taxon>Lamiales</taxon>
        <taxon>Lamiaceae</taxon>
        <taxon>Nepetoideae</taxon>
        <taxon>Mentheae</taxon>
        <taxon>Salviinae</taxon>
        <taxon>Salvia</taxon>
        <taxon>Salvia subgen. Calosphace</taxon>
        <taxon>core Calosphace</taxon>
    </lineage>
</organism>
<dbReference type="Gene3D" id="2.60.40.790">
    <property type="match status" value="1"/>
</dbReference>
<keyword evidence="6" id="KW-0346">Stress response</keyword>
<dbReference type="Pfam" id="PF00201">
    <property type="entry name" value="UDPGT"/>
    <property type="match status" value="1"/>
</dbReference>
<dbReference type="Proteomes" id="UP000298416">
    <property type="component" value="Unassembled WGS sequence"/>
</dbReference>
<keyword evidence="5" id="KW-0808">Transferase</keyword>
<dbReference type="CDD" id="cd03784">
    <property type="entry name" value="GT1_Gtf-like"/>
    <property type="match status" value="1"/>
</dbReference>
<dbReference type="Gene3D" id="3.40.50.2000">
    <property type="entry name" value="Glycogen Phosphorylase B"/>
    <property type="match status" value="2"/>
</dbReference>
<dbReference type="PANTHER" id="PTHR11926:SF1392">
    <property type="entry name" value="GLYCOSYLTRANSFERASE"/>
    <property type="match status" value="1"/>
</dbReference>
<evidence type="ECO:0000256" key="7">
    <source>
        <dbReference type="ARBA" id="ARBA00051827"/>
    </source>
</evidence>
<dbReference type="FunFam" id="3.40.50.2000:FF:000040">
    <property type="entry name" value="UDP-glycosyltransferase 76C1"/>
    <property type="match status" value="1"/>
</dbReference>
<evidence type="ECO:0000256" key="6">
    <source>
        <dbReference type="ARBA" id="ARBA00023016"/>
    </source>
</evidence>
<evidence type="ECO:0000256" key="1">
    <source>
        <dbReference type="ARBA" id="ARBA00004496"/>
    </source>
</evidence>
<dbReference type="InterPro" id="IPR002213">
    <property type="entry name" value="UDP_glucos_trans"/>
</dbReference>
<comment type="similarity">
    <text evidence="2">Belongs to the UDP-glycosyltransferase family.</text>
</comment>
<comment type="subcellular location">
    <subcellularLocation>
        <location evidence="1">Cytoplasm</location>
    </subcellularLocation>
</comment>
<proteinExistence type="inferred from homology"/>
<keyword evidence="4" id="KW-0328">Glycosyltransferase</keyword>
<dbReference type="CDD" id="cd06472">
    <property type="entry name" value="ACD_ScHsp26_like"/>
    <property type="match status" value="1"/>
</dbReference>
<dbReference type="EMBL" id="PNBA02000014">
    <property type="protein sequence ID" value="KAG6402092.1"/>
    <property type="molecule type" value="Genomic_DNA"/>
</dbReference>
<dbReference type="SUPFAM" id="SSF53756">
    <property type="entry name" value="UDP-Glycosyltransferase/glycogen phosphorylase"/>
    <property type="match status" value="1"/>
</dbReference>
<comment type="catalytic activity">
    <reaction evidence="7">
        <text>7-deoxyloganetate + UDP-alpha-D-glucose = 7-deoxyloganate + UDP + H(+)</text>
        <dbReference type="Rhea" id="RHEA:39895"/>
        <dbReference type="ChEBI" id="CHEBI:15378"/>
        <dbReference type="ChEBI" id="CHEBI:58223"/>
        <dbReference type="ChEBI" id="CHEBI:58885"/>
        <dbReference type="ChEBI" id="CHEBI:76844"/>
        <dbReference type="ChEBI" id="CHEBI:76846"/>
        <dbReference type="EC" id="2.4.1.323"/>
    </reaction>
</comment>
<feature type="domain" description="SHSP" evidence="11">
    <location>
        <begin position="35"/>
        <end position="150"/>
    </location>
</feature>
<dbReference type="GO" id="GO:0080043">
    <property type="term" value="F:quercetin 3-O-glucosyltransferase activity"/>
    <property type="evidence" value="ECO:0007669"/>
    <property type="project" value="TreeGrafter"/>
</dbReference>
<evidence type="ECO:0000256" key="3">
    <source>
        <dbReference type="ARBA" id="ARBA00022490"/>
    </source>
</evidence>
<dbReference type="Pfam" id="PF00011">
    <property type="entry name" value="HSP20"/>
    <property type="match status" value="1"/>
</dbReference>
<evidence type="ECO:0000256" key="5">
    <source>
        <dbReference type="ARBA" id="ARBA00022679"/>
    </source>
</evidence>
<dbReference type="FunFam" id="3.40.50.2000:FF:000065">
    <property type="entry name" value="Glycosyltransferase"/>
    <property type="match status" value="1"/>
</dbReference>
<keyword evidence="13" id="KW-1185">Reference proteome</keyword>
<name>A0A8X8ZES2_SALSN</name>
<sequence length="636" mass="72220">MSLIPSFFGRRSSDPFSLDLLDPFRDWPVASSGHETSQFAATRVDWKETPEAHVFKADVPGLKKEEVKVEVEEGNVLQISGERSREKEEKNDTWHRVERSSGKFLRRFRLPENAKVEQVKASMENGVLTVTVPKEEVKKPEIETKMLKQETTVTPPPHILIFPVPLQGHVNSMLNLAEILCLSGLHVTILLSDYTHRRLLRHASLDSRFSRYATAFRVATISDGLPDDHPRSGHRILDIVLSLKEVGGPQFRRLMESSDGGGRQRVSCLIMDGVFSFAIPVVEEMGIPFVYFRTISACSFWPYFCIQEIIDAGEVPLKDKNEDKLTFWKKKEMDLMVTSVPGMEKLLRRRDIPAFCRVEDVNDPGFQSIKTETKKTAQATALILNTFEDLEGPVLDQIRKHIPNLYSIGPLHSHLKSLLKEKGIESSHHSSSFWKEDNTCIAWLDSQPPNSVIYVSFGSITMLTKDELLEFWYGLVNSGYTFLWVVRPDSVIGDRDEIPVEIEEGTRLRGLMVEWVPQELVLGHESVGAFLTHSGWNSTLEGIVIGVPMLCWPYFADQTTNSRFVSEVWEIGLDMKDTCDRVLIERMVREVMGVRREELLKKACGMANLAKKAICEGGSSYMNLNRLIEFFKSTVL</sequence>
<evidence type="ECO:0000256" key="8">
    <source>
        <dbReference type="ARBA" id="ARBA00066941"/>
    </source>
</evidence>
<reference evidence="12" key="1">
    <citation type="submission" date="2018-01" db="EMBL/GenBank/DDBJ databases">
        <authorList>
            <person name="Mao J.F."/>
        </authorList>
    </citation>
    <scope>NUCLEOTIDE SEQUENCE</scope>
    <source>
        <strain evidence="12">Huo1</strain>
        <tissue evidence="12">Leaf</tissue>
    </source>
</reference>
<dbReference type="InterPro" id="IPR008978">
    <property type="entry name" value="HSP20-like_chaperone"/>
</dbReference>
<dbReference type="GO" id="GO:0102970">
    <property type="term" value="F:7-deoxyloganetic acid glucosyltransferase activity"/>
    <property type="evidence" value="ECO:0007669"/>
    <property type="project" value="UniProtKB-EC"/>
</dbReference>
<dbReference type="InterPro" id="IPR002068">
    <property type="entry name" value="A-crystallin/Hsp20_dom"/>
</dbReference>
<dbReference type="FunFam" id="2.60.40.790:FF:000009">
    <property type="entry name" value="17.6 kDa class I heat shock protein-like"/>
    <property type="match status" value="1"/>
</dbReference>
<accession>A0A8X8ZES2</accession>
<evidence type="ECO:0000256" key="4">
    <source>
        <dbReference type="ARBA" id="ARBA00022676"/>
    </source>
</evidence>
<evidence type="ECO:0000256" key="9">
    <source>
        <dbReference type="PROSITE-ProRule" id="PRU00285"/>
    </source>
</evidence>
<evidence type="ECO:0000256" key="10">
    <source>
        <dbReference type="RuleBase" id="RU003616"/>
    </source>
</evidence>
<comment type="similarity">
    <text evidence="9 10">Belongs to the small heat shock protein (HSP20) family.</text>
</comment>
<evidence type="ECO:0000313" key="12">
    <source>
        <dbReference type="EMBL" id="KAG6402092.1"/>
    </source>
</evidence>
<reference evidence="12" key="2">
    <citation type="submission" date="2020-08" db="EMBL/GenBank/DDBJ databases">
        <title>Plant Genome Project.</title>
        <authorList>
            <person name="Zhang R.-G."/>
        </authorList>
    </citation>
    <scope>NUCLEOTIDE SEQUENCE</scope>
    <source>
        <strain evidence="12">Huo1</strain>
        <tissue evidence="12">Leaf</tissue>
    </source>
</reference>
<dbReference type="PROSITE" id="PS01031">
    <property type="entry name" value="SHSP"/>
    <property type="match status" value="1"/>
</dbReference>
<dbReference type="GO" id="GO:0005737">
    <property type="term" value="C:cytoplasm"/>
    <property type="evidence" value="ECO:0007669"/>
    <property type="project" value="UniProtKB-SubCell"/>
</dbReference>
<dbReference type="PANTHER" id="PTHR11926">
    <property type="entry name" value="GLUCOSYL/GLUCURONOSYL TRANSFERASES"/>
    <property type="match status" value="1"/>
</dbReference>
<dbReference type="EC" id="2.4.1.323" evidence="8"/>
<dbReference type="AlphaFoldDB" id="A0A8X8ZES2"/>
<comment type="caution">
    <text evidence="12">The sequence shown here is derived from an EMBL/GenBank/DDBJ whole genome shotgun (WGS) entry which is preliminary data.</text>
</comment>
<evidence type="ECO:0000256" key="2">
    <source>
        <dbReference type="ARBA" id="ARBA00009995"/>
    </source>
</evidence>
<dbReference type="PROSITE" id="PS00375">
    <property type="entry name" value="UDPGT"/>
    <property type="match status" value="1"/>
</dbReference>
<dbReference type="InterPro" id="IPR035595">
    <property type="entry name" value="UDP_glycos_trans_CS"/>
</dbReference>
<protein>
    <recommendedName>
        <fullName evidence="8">7-deoxyloganetic acid glucosyltransferase</fullName>
        <ecNumber evidence="8">2.4.1.323</ecNumber>
    </recommendedName>
</protein>
<dbReference type="GO" id="GO:0080044">
    <property type="term" value="F:quercetin 7-O-glucosyltransferase activity"/>
    <property type="evidence" value="ECO:0007669"/>
    <property type="project" value="TreeGrafter"/>
</dbReference>
<evidence type="ECO:0000259" key="11">
    <source>
        <dbReference type="PROSITE" id="PS01031"/>
    </source>
</evidence>
<keyword evidence="3" id="KW-0963">Cytoplasm</keyword>
<dbReference type="SUPFAM" id="SSF49764">
    <property type="entry name" value="HSP20-like chaperones"/>
    <property type="match status" value="1"/>
</dbReference>
<evidence type="ECO:0000313" key="13">
    <source>
        <dbReference type="Proteomes" id="UP000298416"/>
    </source>
</evidence>
<gene>
    <name evidence="12" type="ORF">SASPL_138964</name>
</gene>